<keyword evidence="3" id="KW-1185">Reference proteome</keyword>
<comment type="caution">
    <text evidence="2">The sequence shown here is derived from an EMBL/GenBank/DDBJ whole genome shotgun (WGS) entry which is preliminary data.</text>
</comment>
<proteinExistence type="predicted"/>
<dbReference type="Proteomes" id="UP001396334">
    <property type="component" value="Unassembled WGS sequence"/>
</dbReference>
<gene>
    <name evidence="2" type="ORF">V6N11_040690</name>
</gene>
<organism evidence="2 3">
    <name type="scientific">Hibiscus sabdariffa</name>
    <name type="common">roselle</name>
    <dbReference type="NCBI Taxonomy" id="183260"/>
    <lineage>
        <taxon>Eukaryota</taxon>
        <taxon>Viridiplantae</taxon>
        <taxon>Streptophyta</taxon>
        <taxon>Embryophyta</taxon>
        <taxon>Tracheophyta</taxon>
        <taxon>Spermatophyta</taxon>
        <taxon>Magnoliopsida</taxon>
        <taxon>eudicotyledons</taxon>
        <taxon>Gunneridae</taxon>
        <taxon>Pentapetalae</taxon>
        <taxon>rosids</taxon>
        <taxon>malvids</taxon>
        <taxon>Malvales</taxon>
        <taxon>Malvaceae</taxon>
        <taxon>Malvoideae</taxon>
        <taxon>Hibiscus</taxon>
    </lineage>
</organism>
<name>A0ABR2RI81_9ROSI</name>
<sequence length="92" mass="10025">MGSSPVQEGKVASLATSVSQSQSQRGETYSHRSNANLKWAKPFGLLLQLPVGLDLCTTQHNTTHDKVAVKSNQLTSFSPILFHHSSFPFNLS</sequence>
<reference evidence="2 3" key="1">
    <citation type="journal article" date="2024" name="G3 (Bethesda)">
        <title>Genome assembly of Hibiscus sabdariffa L. provides insights into metabolisms of medicinal natural products.</title>
        <authorList>
            <person name="Kim T."/>
        </authorList>
    </citation>
    <scope>NUCLEOTIDE SEQUENCE [LARGE SCALE GENOMIC DNA]</scope>
    <source>
        <strain evidence="2">TK-2024</strain>
        <tissue evidence="2">Old leaves</tissue>
    </source>
</reference>
<evidence type="ECO:0000256" key="1">
    <source>
        <dbReference type="SAM" id="MobiDB-lite"/>
    </source>
</evidence>
<dbReference type="EMBL" id="JBBPBN010000022">
    <property type="protein sequence ID" value="KAK9012648.1"/>
    <property type="molecule type" value="Genomic_DNA"/>
</dbReference>
<protein>
    <submittedName>
        <fullName evidence="2">Uncharacterized protein</fullName>
    </submittedName>
</protein>
<evidence type="ECO:0000313" key="3">
    <source>
        <dbReference type="Proteomes" id="UP001396334"/>
    </source>
</evidence>
<feature type="region of interest" description="Disordered" evidence="1">
    <location>
        <begin position="1"/>
        <end position="31"/>
    </location>
</feature>
<evidence type="ECO:0000313" key="2">
    <source>
        <dbReference type="EMBL" id="KAK9012648.1"/>
    </source>
</evidence>
<feature type="compositionally biased region" description="Polar residues" evidence="1">
    <location>
        <begin position="14"/>
        <end position="31"/>
    </location>
</feature>
<accession>A0ABR2RI81</accession>